<dbReference type="EMBL" id="AE017125">
    <property type="protein sequence ID" value="AAP78306.1"/>
    <property type="molecule type" value="Genomic_DNA"/>
</dbReference>
<dbReference type="eggNOG" id="COG2956">
    <property type="taxonomic scope" value="Bacteria"/>
</dbReference>
<protein>
    <recommendedName>
        <fullName evidence="1">DUF7897 domain-containing protein</fullName>
    </recommendedName>
</protein>
<feature type="domain" description="DUF7897" evidence="1">
    <location>
        <begin position="30"/>
        <end position="633"/>
    </location>
</feature>
<proteinExistence type="predicted"/>
<evidence type="ECO:0000313" key="3">
    <source>
        <dbReference type="Proteomes" id="UP000002495"/>
    </source>
</evidence>
<evidence type="ECO:0000313" key="2">
    <source>
        <dbReference type="EMBL" id="AAP78306.1"/>
    </source>
</evidence>
<dbReference type="HOGENOM" id="CLU_028662_0_0_7"/>
<dbReference type="STRING" id="235279.HH_1709"/>
<dbReference type="NCBIfam" id="NF033805">
    <property type="entry name" value="invasion_CiaB"/>
    <property type="match status" value="1"/>
</dbReference>
<dbReference type="InterPro" id="IPR057219">
    <property type="entry name" value="DUF7897"/>
</dbReference>
<accession>Q7VFG7</accession>
<dbReference type="Pfam" id="PF25448">
    <property type="entry name" value="DUF7897"/>
    <property type="match status" value="1"/>
</dbReference>
<dbReference type="AlphaFoldDB" id="Q7VFG7"/>
<keyword evidence="3" id="KW-1185">Reference proteome</keyword>
<reference evidence="2 3" key="1">
    <citation type="journal article" date="2003" name="Proc. Natl. Acad. Sci. U.S.A.">
        <title>The complete genome sequence of the carcinogenic bacterium Helicobacter hepaticus.</title>
        <authorList>
            <person name="Suerbaum S."/>
            <person name="Josenhans C."/>
            <person name="Sterzenbach T."/>
            <person name="Drescher B."/>
            <person name="Brandt P."/>
            <person name="Bell M."/>
            <person name="Droege M."/>
            <person name="Fartmann B."/>
            <person name="Fischer H.-P."/>
            <person name="Ge Z."/>
            <person name="Hoerster A."/>
            <person name="Holland R."/>
            <person name="Klein K."/>
            <person name="Koenig J."/>
            <person name="Macko L."/>
            <person name="Mendz G.L."/>
            <person name="Nyakatura G."/>
            <person name="Schauer D.B."/>
            <person name="Shen Z."/>
            <person name="Weber J."/>
            <person name="Frosch M."/>
            <person name="Fox J.G."/>
        </authorList>
    </citation>
    <scope>NUCLEOTIDE SEQUENCE [LARGE SCALE GENOMIC DNA]</scope>
    <source>
        <strain evidence="3">ATCC 51449 / 3B1</strain>
    </source>
</reference>
<name>Q7VFG7_HELHP</name>
<organism evidence="2 3">
    <name type="scientific">Helicobacter hepaticus (strain ATCC 51449 / 3B1)</name>
    <dbReference type="NCBI Taxonomy" id="235279"/>
    <lineage>
        <taxon>Bacteria</taxon>
        <taxon>Pseudomonadati</taxon>
        <taxon>Campylobacterota</taxon>
        <taxon>Epsilonproteobacteria</taxon>
        <taxon>Campylobacterales</taxon>
        <taxon>Helicobacteraceae</taxon>
        <taxon>Helicobacter</taxon>
    </lineage>
</organism>
<sequence length="634" mass="73856">MSKDINAHLYEFFEAIKSHDKPHSPAIQEKYQILCTLAKQCSLKPTTPTLMALAERIISLREEKIVQILKNQPTSQHTSKSAPSLEMQEKHIDACRTMLLDFVMNYYEKIQSEFIESIHKEKFLSAFYREVLDSTHRIGKAMNGFFKVWQKHLIDGINRDLEHSYRFEEALALLEPTLERDKEGKIAGRCYSVPQFLPHTHSFTSCAYNKAFPKEVKHILESLQLSIERLNGLKDEIYNRKEAYIAYFKALYAAWAECESAYLIERWQEVDSKWLDIDTPLQIAHPFEYYEDIYRHSVAPEWDLRLQSPQNMLPSHTKANINAMFEMMSEELNASEMLKASVRGALEQTKLYNALPVLIYGAENNGLFSAQVVPNDEHISHLKGKKIFAFPDRIIAQERAKPQMKINAEFFPAAFLQDMRDVLFDNESLWHYIYDISTNGHEFGHILWIEGESERCMNIDGEFKNIEEFKATCGGLVAYFLHYESKINNAQQTHKDIALYEAQLGGKEHILTCLLNDTITRAIKLMAWRESIEVRAYYCEGLIHLSGMFESGVLRFNQSLSPKLQIDTSRYKALMQWYQRTYISLAKHYLQKSPAKEWLKDFVQTDGYYPTNAQVKAFSEHYWERYKLIGGEIL</sequence>
<gene>
    <name evidence="2" type="ordered locus">HH_1709</name>
</gene>
<evidence type="ECO:0000259" key="1">
    <source>
        <dbReference type="Pfam" id="PF25448"/>
    </source>
</evidence>
<dbReference type="KEGG" id="hhe:HH_1709"/>
<dbReference type="Proteomes" id="UP000002495">
    <property type="component" value="Chromosome"/>
</dbReference>